<sequence length="350" mass="38779">MDAGSGDVITSHDANEHLPPASLTKLMTVYVATNEIQSGRLRSDDEVTISENAWHTEGSRMFLDPRSKVAVHDLLRGIVIDSGNDASVALAEHIAGDETSFAGLMNATAKRLGLDDTHFLNPTGLPAPDHYSSALDMAKLARAIINDESAYYPLYKQKHFTWNGIRQPNRNLLLWRDESVDGLKTGHTEAAGYCMVTSALRDGHRLITAVFGSTSMKNRANDAEKLLSYGFRFFDTQTYVKAAQVLSNPMLWKGEDRTLPVGSLDDISLTLPKDRNRKVDLRFNIDHPLVAPIAMGTVVGSLDLYDGDKKLATRPLIALEEAPEGGWWKRTWDTVRLFFLNMFGQGESDQ</sequence>
<evidence type="ECO:0000256" key="10">
    <source>
        <dbReference type="ARBA" id="ARBA00022984"/>
    </source>
</evidence>
<evidence type="ECO:0000256" key="5">
    <source>
        <dbReference type="ARBA" id="ARBA00022645"/>
    </source>
</evidence>
<evidence type="ECO:0000256" key="9">
    <source>
        <dbReference type="ARBA" id="ARBA00022960"/>
    </source>
</evidence>
<evidence type="ECO:0000313" key="18">
    <source>
        <dbReference type="Proteomes" id="UP000182894"/>
    </source>
</evidence>
<evidence type="ECO:0000256" key="2">
    <source>
        <dbReference type="ARBA" id="ARBA00004752"/>
    </source>
</evidence>
<dbReference type="GO" id="GO:0006508">
    <property type="term" value="P:proteolysis"/>
    <property type="evidence" value="ECO:0007669"/>
    <property type="project" value="UniProtKB-KW"/>
</dbReference>
<keyword evidence="11" id="KW-0961">Cell wall biogenesis/degradation</keyword>
<evidence type="ECO:0000259" key="16">
    <source>
        <dbReference type="SMART" id="SM00936"/>
    </source>
</evidence>
<comment type="similarity">
    <text evidence="3 15">Belongs to the peptidase S11 family.</text>
</comment>
<keyword evidence="8" id="KW-0378">Hydrolase</keyword>
<dbReference type="PRINTS" id="PR00725">
    <property type="entry name" value="DADACBPTASE1"/>
</dbReference>
<comment type="catalytic activity">
    <reaction evidence="12">
        <text>Preferential cleavage: (Ac)2-L-Lys-D-Ala-|-D-Ala. Also transpeptidation of peptidyl-alanyl moieties that are N-acyl substituents of D-alanine.</text>
        <dbReference type="EC" id="3.4.16.4"/>
    </reaction>
</comment>
<evidence type="ECO:0000256" key="8">
    <source>
        <dbReference type="ARBA" id="ARBA00022801"/>
    </source>
</evidence>
<protein>
    <recommendedName>
        <fullName evidence="4">serine-type D-Ala-D-Ala carboxypeptidase</fullName>
        <ecNumber evidence="4">3.4.16.4</ecNumber>
    </recommendedName>
</protein>
<dbReference type="STRING" id="89065.SAMN05216605_101173"/>
<dbReference type="Gene3D" id="2.60.410.10">
    <property type="entry name" value="D-Ala-D-Ala carboxypeptidase, C-terminal domain"/>
    <property type="match status" value="1"/>
</dbReference>
<dbReference type="InterPro" id="IPR012338">
    <property type="entry name" value="Beta-lactam/transpept-like"/>
</dbReference>
<dbReference type="EC" id="3.4.16.4" evidence="4"/>
<evidence type="ECO:0000256" key="7">
    <source>
        <dbReference type="ARBA" id="ARBA00022729"/>
    </source>
</evidence>
<dbReference type="EMBL" id="FNCO01000001">
    <property type="protein sequence ID" value="SDG11143.1"/>
    <property type="molecule type" value="Genomic_DNA"/>
</dbReference>
<feature type="active site" description="Proton acceptor" evidence="13">
    <location>
        <position position="25"/>
    </location>
</feature>
<dbReference type="InterPro" id="IPR001967">
    <property type="entry name" value="Peptidase_S11_N"/>
</dbReference>
<dbReference type="GO" id="GO:0008360">
    <property type="term" value="P:regulation of cell shape"/>
    <property type="evidence" value="ECO:0007669"/>
    <property type="project" value="UniProtKB-KW"/>
</dbReference>
<feature type="active site" evidence="13">
    <location>
        <position position="82"/>
    </location>
</feature>
<dbReference type="SUPFAM" id="SSF69189">
    <property type="entry name" value="Penicillin-binding protein associated domain"/>
    <property type="match status" value="1"/>
</dbReference>
<keyword evidence="6" id="KW-0645">Protease</keyword>
<evidence type="ECO:0000256" key="1">
    <source>
        <dbReference type="ARBA" id="ARBA00003217"/>
    </source>
</evidence>
<feature type="domain" description="Peptidase S11 D-Ala-D-Ala carboxypeptidase A C-terminal" evidence="16">
    <location>
        <begin position="234"/>
        <end position="324"/>
    </location>
</feature>
<evidence type="ECO:0000256" key="11">
    <source>
        <dbReference type="ARBA" id="ARBA00023316"/>
    </source>
</evidence>
<dbReference type="PANTHER" id="PTHR21581">
    <property type="entry name" value="D-ALANYL-D-ALANINE CARBOXYPEPTIDASE"/>
    <property type="match status" value="1"/>
</dbReference>
<evidence type="ECO:0000256" key="15">
    <source>
        <dbReference type="RuleBase" id="RU004016"/>
    </source>
</evidence>
<keyword evidence="10" id="KW-0573">Peptidoglycan synthesis</keyword>
<evidence type="ECO:0000313" key="17">
    <source>
        <dbReference type="EMBL" id="SDG11143.1"/>
    </source>
</evidence>
<dbReference type="InterPro" id="IPR037167">
    <property type="entry name" value="Peptidase_S11_C_sf"/>
</dbReference>
<dbReference type="GO" id="GO:0009002">
    <property type="term" value="F:serine-type D-Ala-D-Ala carboxypeptidase activity"/>
    <property type="evidence" value="ECO:0007669"/>
    <property type="project" value="UniProtKB-EC"/>
</dbReference>
<evidence type="ECO:0000256" key="3">
    <source>
        <dbReference type="ARBA" id="ARBA00007164"/>
    </source>
</evidence>
<organism evidence="17 18">
    <name type="scientific">Pseudomonas abietaniphila</name>
    <dbReference type="NCBI Taxonomy" id="89065"/>
    <lineage>
        <taxon>Bacteria</taxon>
        <taxon>Pseudomonadati</taxon>
        <taxon>Pseudomonadota</taxon>
        <taxon>Gammaproteobacteria</taxon>
        <taxon>Pseudomonadales</taxon>
        <taxon>Pseudomonadaceae</taxon>
        <taxon>Pseudomonas</taxon>
    </lineage>
</organism>
<evidence type="ECO:0000256" key="14">
    <source>
        <dbReference type="PIRSR" id="PIRSR618044-2"/>
    </source>
</evidence>
<accession>A0A1G7RKA4</accession>
<dbReference type="Proteomes" id="UP000182894">
    <property type="component" value="Unassembled WGS sequence"/>
</dbReference>
<evidence type="ECO:0000256" key="6">
    <source>
        <dbReference type="ARBA" id="ARBA00022670"/>
    </source>
</evidence>
<dbReference type="InterPro" id="IPR015956">
    <property type="entry name" value="Peniciliin-bd_prot_C_sf"/>
</dbReference>
<keyword evidence="5 17" id="KW-0121">Carboxypeptidase</keyword>
<feature type="active site" description="Acyl-ester intermediate" evidence="13">
    <location>
        <position position="22"/>
    </location>
</feature>
<dbReference type="InterPro" id="IPR018044">
    <property type="entry name" value="Peptidase_S11"/>
</dbReference>
<dbReference type="GO" id="GO:0071555">
    <property type="term" value="P:cell wall organization"/>
    <property type="evidence" value="ECO:0007669"/>
    <property type="project" value="UniProtKB-KW"/>
</dbReference>
<dbReference type="SMART" id="SM00936">
    <property type="entry name" value="PBP5_C"/>
    <property type="match status" value="1"/>
</dbReference>
<keyword evidence="7" id="KW-0732">Signal</keyword>
<gene>
    <name evidence="17" type="ORF">SAMN05216605_101173</name>
</gene>
<keyword evidence="9" id="KW-0133">Cell shape</keyword>
<name>A0A1G7RKA4_9PSED</name>
<comment type="pathway">
    <text evidence="2">Cell wall biogenesis; peptidoglycan biosynthesis.</text>
</comment>
<evidence type="ECO:0000256" key="12">
    <source>
        <dbReference type="ARBA" id="ARBA00034000"/>
    </source>
</evidence>
<keyword evidence="18" id="KW-1185">Reference proteome</keyword>
<feature type="binding site" evidence="14">
    <location>
        <position position="184"/>
    </location>
    <ligand>
        <name>substrate</name>
    </ligand>
</feature>
<evidence type="ECO:0000256" key="13">
    <source>
        <dbReference type="PIRSR" id="PIRSR618044-1"/>
    </source>
</evidence>
<dbReference type="GO" id="GO:0009252">
    <property type="term" value="P:peptidoglycan biosynthetic process"/>
    <property type="evidence" value="ECO:0007669"/>
    <property type="project" value="UniProtKB-UniPathway"/>
</dbReference>
<dbReference type="PANTHER" id="PTHR21581:SF6">
    <property type="entry name" value="TRAFFICKING PROTEIN PARTICLE COMPLEX SUBUNIT 12"/>
    <property type="match status" value="1"/>
</dbReference>
<dbReference type="SUPFAM" id="SSF56601">
    <property type="entry name" value="beta-lactamase/transpeptidase-like"/>
    <property type="match status" value="1"/>
</dbReference>
<evidence type="ECO:0000256" key="4">
    <source>
        <dbReference type="ARBA" id="ARBA00012448"/>
    </source>
</evidence>
<reference evidence="18" key="1">
    <citation type="submission" date="2016-10" db="EMBL/GenBank/DDBJ databases">
        <authorList>
            <person name="Varghese N."/>
            <person name="Submissions S."/>
        </authorList>
    </citation>
    <scope>NUCLEOTIDE SEQUENCE [LARGE SCALE GENOMIC DNA]</scope>
    <source>
        <strain evidence="18">ATCC 700689</strain>
    </source>
</reference>
<dbReference type="Pfam" id="PF07943">
    <property type="entry name" value="PBP5_C"/>
    <property type="match status" value="1"/>
</dbReference>
<comment type="function">
    <text evidence="1">Removes C-terminal D-alanyl residues from sugar-peptide cell wall precursors.</text>
</comment>
<proteinExistence type="inferred from homology"/>
<dbReference type="AlphaFoldDB" id="A0A1G7RKA4"/>
<dbReference type="InterPro" id="IPR012907">
    <property type="entry name" value="Peptidase_S11_C"/>
</dbReference>
<dbReference type="Pfam" id="PF00768">
    <property type="entry name" value="Peptidase_S11"/>
    <property type="match status" value="1"/>
</dbReference>
<dbReference type="UniPathway" id="UPA00219"/>
<dbReference type="Gene3D" id="3.40.710.10">
    <property type="entry name" value="DD-peptidase/beta-lactamase superfamily"/>
    <property type="match status" value="1"/>
</dbReference>